<dbReference type="GO" id="GO:0005886">
    <property type="term" value="C:plasma membrane"/>
    <property type="evidence" value="ECO:0007669"/>
    <property type="project" value="UniProtKB-SubCell"/>
</dbReference>
<dbReference type="Proteomes" id="UP000243077">
    <property type="component" value="Chromosome"/>
</dbReference>
<evidence type="ECO:0000259" key="6">
    <source>
        <dbReference type="PROSITE" id="PS50850"/>
    </source>
</evidence>
<evidence type="ECO:0000256" key="4">
    <source>
        <dbReference type="ARBA" id="ARBA00023136"/>
    </source>
</evidence>
<evidence type="ECO:0000256" key="1">
    <source>
        <dbReference type="ARBA" id="ARBA00004651"/>
    </source>
</evidence>
<evidence type="ECO:0000256" key="3">
    <source>
        <dbReference type="ARBA" id="ARBA00022989"/>
    </source>
</evidence>
<evidence type="ECO:0000256" key="2">
    <source>
        <dbReference type="ARBA" id="ARBA00022692"/>
    </source>
</evidence>
<feature type="transmembrane region" description="Helical" evidence="5">
    <location>
        <begin position="267"/>
        <end position="288"/>
    </location>
</feature>
<sequence length="417" mass="42444">MIEQTTNTLDPESIDRSRRRIRTVLMSGQVLAGLGMGSTLSVGAILATELSGSPGWSGMAATLATLGAALGALPLANLAARHGRSWSLATGAWIAAVGALLAVLSTITGLFIVLLVALVLIGVGTAVNLQARFAATDVSTDAHRATDLSLVVWATTVGAVSGPNLIGPGDAFGIWLGLPSLAGPFVLTMLAQLSAGVLYRVGLRPEPLALAKQISAEAADHSFVDAVGADRPGDRRSAFIAIALSHATMVAVMAMTPVHLVDHGASLVIVGFTISLHIAGMYALSPVFGILADRWGRKQTILSGQAMLALSLLATGFGSESEAWVIVGLILLGTGWSAGTVAGSALLTESTPVARRTRVQGLSDVVMSAAGATGGALSGVVLVLIGYNGLSLVSLVLVATVTLRVVLTRHSGERVSS</sequence>
<dbReference type="Pfam" id="PF07690">
    <property type="entry name" value="MFS_1"/>
    <property type="match status" value="1"/>
</dbReference>
<dbReference type="EMBL" id="CP026923">
    <property type="protein sequence ID" value="AVG23550.1"/>
    <property type="molecule type" value="Genomic_DNA"/>
</dbReference>
<dbReference type="KEGG" id="psai:C3B54_11562"/>
<dbReference type="AlphaFoldDB" id="A0A2L2BPF0"/>
<dbReference type="OrthoDB" id="9776171at2"/>
<dbReference type="SUPFAM" id="SSF103473">
    <property type="entry name" value="MFS general substrate transporter"/>
    <property type="match status" value="1"/>
</dbReference>
<evidence type="ECO:0000256" key="5">
    <source>
        <dbReference type="SAM" id="Phobius"/>
    </source>
</evidence>
<name>A0A2L2BPF0_9MICO</name>
<feature type="transmembrane region" description="Helical" evidence="5">
    <location>
        <begin position="86"/>
        <end position="104"/>
    </location>
</feature>
<feature type="transmembrane region" description="Helical" evidence="5">
    <location>
        <begin position="238"/>
        <end position="261"/>
    </location>
</feature>
<dbReference type="Gene3D" id="1.20.1250.20">
    <property type="entry name" value="MFS general substrate transporter like domains"/>
    <property type="match status" value="2"/>
</dbReference>
<dbReference type="InterPro" id="IPR036259">
    <property type="entry name" value="MFS_trans_sf"/>
</dbReference>
<feature type="transmembrane region" description="Helical" evidence="5">
    <location>
        <begin position="323"/>
        <end position="347"/>
    </location>
</feature>
<feature type="domain" description="Major facilitator superfamily (MFS) profile" evidence="6">
    <location>
        <begin position="21"/>
        <end position="412"/>
    </location>
</feature>
<feature type="transmembrane region" description="Helical" evidence="5">
    <location>
        <begin position="359"/>
        <end position="384"/>
    </location>
</feature>
<feature type="transmembrane region" description="Helical" evidence="5">
    <location>
        <begin position="390"/>
        <end position="407"/>
    </location>
</feature>
<dbReference type="PANTHER" id="PTHR23534:SF1">
    <property type="entry name" value="MAJOR FACILITATOR SUPERFAMILY PROTEIN"/>
    <property type="match status" value="1"/>
</dbReference>
<feature type="transmembrane region" description="Helical" evidence="5">
    <location>
        <begin position="150"/>
        <end position="166"/>
    </location>
</feature>
<dbReference type="PROSITE" id="PS50850">
    <property type="entry name" value="MFS"/>
    <property type="match status" value="1"/>
</dbReference>
<keyword evidence="8" id="KW-1185">Reference proteome</keyword>
<accession>A0A2L2BPF0</accession>
<dbReference type="PANTHER" id="PTHR23534">
    <property type="entry name" value="MFS PERMEASE"/>
    <property type="match status" value="1"/>
</dbReference>
<gene>
    <name evidence="7" type="ORF">C3B54_11562</name>
</gene>
<reference evidence="7 8" key="1">
    <citation type="submission" date="2018-02" db="EMBL/GenBank/DDBJ databases">
        <title>Complete genome of the streamlined marine actinobacterium Pontimonas salivibrio CL-TW6 adapted to coastal planktonic lifestype.</title>
        <authorList>
            <person name="Cho B.C."/>
            <person name="Hardies S.C."/>
            <person name="Jang G.I."/>
            <person name="Hwang C.Y."/>
        </authorList>
    </citation>
    <scope>NUCLEOTIDE SEQUENCE [LARGE SCALE GENOMIC DNA]</scope>
    <source>
        <strain evidence="7 8">CL-TW6</strain>
    </source>
</reference>
<feature type="transmembrane region" description="Helical" evidence="5">
    <location>
        <begin position="172"/>
        <end position="199"/>
    </location>
</feature>
<dbReference type="InterPro" id="IPR011701">
    <property type="entry name" value="MFS"/>
</dbReference>
<comment type="subcellular location">
    <subcellularLocation>
        <location evidence="1">Cell membrane</location>
        <topology evidence="1">Multi-pass membrane protein</topology>
    </subcellularLocation>
</comment>
<proteinExistence type="predicted"/>
<feature type="transmembrane region" description="Helical" evidence="5">
    <location>
        <begin position="300"/>
        <end position="317"/>
    </location>
</feature>
<dbReference type="RefSeq" id="WP_104913147.1">
    <property type="nucleotide sequence ID" value="NZ_CP026923.1"/>
</dbReference>
<keyword evidence="4 5" id="KW-0472">Membrane</keyword>
<dbReference type="InterPro" id="IPR020846">
    <property type="entry name" value="MFS_dom"/>
</dbReference>
<protein>
    <submittedName>
        <fullName evidence="7">MFS transporter</fullName>
    </submittedName>
</protein>
<feature type="transmembrane region" description="Helical" evidence="5">
    <location>
        <begin position="110"/>
        <end position="129"/>
    </location>
</feature>
<dbReference type="Pfam" id="PF00083">
    <property type="entry name" value="Sugar_tr"/>
    <property type="match status" value="1"/>
</dbReference>
<evidence type="ECO:0000313" key="8">
    <source>
        <dbReference type="Proteomes" id="UP000243077"/>
    </source>
</evidence>
<keyword evidence="3 5" id="KW-1133">Transmembrane helix</keyword>
<dbReference type="InterPro" id="IPR005828">
    <property type="entry name" value="MFS_sugar_transport-like"/>
</dbReference>
<organism evidence="7 8">
    <name type="scientific">Pontimonas salivibrio</name>
    <dbReference type="NCBI Taxonomy" id="1159327"/>
    <lineage>
        <taxon>Bacteria</taxon>
        <taxon>Bacillati</taxon>
        <taxon>Actinomycetota</taxon>
        <taxon>Actinomycetes</taxon>
        <taxon>Micrococcales</taxon>
        <taxon>Microbacteriaceae</taxon>
        <taxon>Pontimonas</taxon>
    </lineage>
</organism>
<feature type="transmembrane region" description="Helical" evidence="5">
    <location>
        <begin position="59"/>
        <end position="79"/>
    </location>
</feature>
<keyword evidence="2 5" id="KW-0812">Transmembrane</keyword>
<evidence type="ECO:0000313" key="7">
    <source>
        <dbReference type="EMBL" id="AVG23550.1"/>
    </source>
</evidence>
<feature type="transmembrane region" description="Helical" evidence="5">
    <location>
        <begin position="24"/>
        <end position="47"/>
    </location>
</feature>
<dbReference type="GO" id="GO:0022857">
    <property type="term" value="F:transmembrane transporter activity"/>
    <property type="evidence" value="ECO:0007669"/>
    <property type="project" value="InterPro"/>
</dbReference>